<keyword evidence="3 10" id="KW-0479">Metal-binding</keyword>
<keyword evidence="4 10" id="KW-0547">Nucleotide-binding</keyword>
<dbReference type="GO" id="GO:0036220">
    <property type="term" value="F:ITP diphosphatase activity"/>
    <property type="evidence" value="ECO:0007669"/>
    <property type="project" value="UniProtKB-UniRule"/>
</dbReference>
<dbReference type="NCBIfam" id="TIGR00042">
    <property type="entry name" value="RdgB/HAM1 family non-canonical purine NTP pyrophosphatase"/>
    <property type="match status" value="1"/>
</dbReference>
<evidence type="ECO:0000256" key="6">
    <source>
        <dbReference type="ARBA" id="ARBA00022842"/>
    </source>
</evidence>
<accession>A0A133PP08</accession>
<comment type="catalytic activity">
    <reaction evidence="8 10">
        <text>dITP + H2O = dIMP + diphosphate + H(+)</text>
        <dbReference type="Rhea" id="RHEA:28342"/>
        <dbReference type="ChEBI" id="CHEBI:15377"/>
        <dbReference type="ChEBI" id="CHEBI:15378"/>
        <dbReference type="ChEBI" id="CHEBI:33019"/>
        <dbReference type="ChEBI" id="CHEBI:61194"/>
        <dbReference type="ChEBI" id="CHEBI:61382"/>
        <dbReference type="EC" id="3.6.1.66"/>
    </reaction>
</comment>
<dbReference type="PANTHER" id="PTHR11067">
    <property type="entry name" value="INOSINE TRIPHOSPHATE PYROPHOSPHATASE/HAM1 PROTEIN"/>
    <property type="match status" value="1"/>
</dbReference>
<dbReference type="GO" id="GO:0036222">
    <property type="term" value="F:XTP diphosphatase activity"/>
    <property type="evidence" value="ECO:0007669"/>
    <property type="project" value="UniProtKB-UniRule"/>
</dbReference>
<dbReference type="GO" id="GO:0035870">
    <property type="term" value="F:dITP diphosphatase activity"/>
    <property type="evidence" value="ECO:0007669"/>
    <property type="project" value="UniProtKB-UniRule"/>
</dbReference>
<dbReference type="Pfam" id="PF01725">
    <property type="entry name" value="Ham1p_like"/>
    <property type="match status" value="1"/>
</dbReference>
<comment type="function">
    <text evidence="10">Pyrophosphatase that catalyzes the hydrolysis of nucleoside triphosphates to their monophosphate derivatives, with a high preference for the non-canonical purine nucleotides XTP (xanthosine triphosphate), dITP (deoxyinosine triphosphate) and ITP. Seems to function as a house-cleaning enzyme that removes non-canonical purine nucleotides from the nucleotide pool, thus preventing their incorporation into DNA/RNA and avoiding chromosomal lesions.</text>
</comment>
<evidence type="ECO:0000256" key="11">
    <source>
        <dbReference type="RuleBase" id="RU003781"/>
    </source>
</evidence>
<feature type="binding site" evidence="10">
    <location>
        <begin position="179"/>
        <end position="180"/>
    </location>
    <ligand>
        <name>substrate</name>
    </ligand>
</feature>
<organism evidence="12">
    <name type="scientific">Peptoniphilus harei</name>
    <dbReference type="NCBI Taxonomy" id="54005"/>
    <lineage>
        <taxon>Bacteria</taxon>
        <taxon>Bacillati</taxon>
        <taxon>Bacillota</taxon>
        <taxon>Tissierellia</taxon>
        <taxon>Tissierellales</taxon>
        <taxon>Peptoniphilaceae</taxon>
        <taxon>Peptoniphilus</taxon>
    </lineage>
</organism>
<keyword evidence="7 10" id="KW-0546">Nucleotide metabolism</keyword>
<keyword evidence="6 10" id="KW-0460">Magnesium</keyword>
<comment type="similarity">
    <text evidence="1 10 11">Belongs to the HAM1 NTPase family.</text>
</comment>
<dbReference type="AlphaFoldDB" id="A0A133PP08"/>
<dbReference type="PATRIC" id="fig|54005.3.peg.823"/>
<dbReference type="InterPro" id="IPR002637">
    <property type="entry name" value="RdgB/HAM1"/>
</dbReference>
<proteinExistence type="inferred from homology"/>
<comment type="subunit">
    <text evidence="2 10">Homodimer.</text>
</comment>
<gene>
    <name evidence="12" type="ORF">HMPREF3229_00835</name>
</gene>
<evidence type="ECO:0000256" key="3">
    <source>
        <dbReference type="ARBA" id="ARBA00022723"/>
    </source>
</evidence>
<comment type="catalytic activity">
    <reaction evidence="9 10">
        <text>XTP + H2O = XMP + diphosphate + H(+)</text>
        <dbReference type="Rhea" id="RHEA:28610"/>
        <dbReference type="ChEBI" id="CHEBI:15377"/>
        <dbReference type="ChEBI" id="CHEBI:15378"/>
        <dbReference type="ChEBI" id="CHEBI:33019"/>
        <dbReference type="ChEBI" id="CHEBI:57464"/>
        <dbReference type="ChEBI" id="CHEBI:61314"/>
        <dbReference type="EC" id="3.6.1.66"/>
    </reaction>
</comment>
<feature type="binding site" evidence="10">
    <location>
        <position position="174"/>
    </location>
    <ligand>
        <name>substrate</name>
    </ligand>
</feature>
<dbReference type="RefSeq" id="WP_060800025.1">
    <property type="nucleotide sequence ID" value="NZ_JADNMH010000001.1"/>
</dbReference>
<dbReference type="PANTHER" id="PTHR11067:SF9">
    <property type="entry name" value="INOSINE TRIPHOSPHATE PYROPHOSPHATASE"/>
    <property type="match status" value="1"/>
</dbReference>
<evidence type="ECO:0000313" key="13">
    <source>
        <dbReference type="Proteomes" id="UP000070174"/>
    </source>
</evidence>
<feature type="binding site" evidence="10">
    <location>
        <position position="72"/>
    </location>
    <ligand>
        <name>substrate</name>
    </ligand>
</feature>
<dbReference type="EMBL" id="LRQE01000025">
    <property type="protein sequence ID" value="KXA30374.1"/>
    <property type="molecule type" value="Genomic_DNA"/>
</dbReference>
<dbReference type="GO" id="GO:0046872">
    <property type="term" value="F:metal ion binding"/>
    <property type="evidence" value="ECO:0007669"/>
    <property type="project" value="UniProtKB-KW"/>
</dbReference>
<evidence type="ECO:0000256" key="7">
    <source>
        <dbReference type="ARBA" id="ARBA00023080"/>
    </source>
</evidence>
<dbReference type="InterPro" id="IPR020922">
    <property type="entry name" value="dITP/XTP_pyrophosphatase"/>
</dbReference>
<dbReference type="Gene3D" id="3.90.950.10">
    <property type="match status" value="1"/>
</dbReference>
<reference evidence="12 13" key="1">
    <citation type="submission" date="2016-01" db="EMBL/GenBank/DDBJ databases">
        <authorList>
            <person name="Oliw E.H."/>
        </authorList>
    </citation>
    <scope>NUCLEOTIDE SEQUENCE [LARGE SCALE GENOMIC DNA]</scope>
    <source>
        <strain evidence="12 13">CMW7756A</strain>
    </source>
</reference>
<evidence type="ECO:0000256" key="1">
    <source>
        <dbReference type="ARBA" id="ARBA00008023"/>
    </source>
</evidence>
<dbReference type="EC" id="3.6.1.66" evidence="10"/>
<evidence type="ECO:0000256" key="5">
    <source>
        <dbReference type="ARBA" id="ARBA00022801"/>
    </source>
</evidence>
<dbReference type="GO" id="GO:0017111">
    <property type="term" value="F:ribonucleoside triphosphate phosphatase activity"/>
    <property type="evidence" value="ECO:0007669"/>
    <property type="project" value="InterPro"/>
</dbReference>
<feature type="binding site" evidence="10">
    <location>
        <begin position="151"/>
        <end position="154"/>
    </location>
    <ligand>
        <name>substrate</name>
    </ligand>
</feature>
<dbReference type="GO" id="GO:0009146">
    <property type="term" value="P:purine nucleoside triphosphate catabolic process"/>
    <property type="evidence" value="ECO:0007669"/>
    <property type="project" value="UniProtKB-UniRule"/>
</dbReference>
<dbReference type="Proteomes" id="UP000070174">
    <property type="component" value="Unassembled WGS sequence"/>
</dbReference>
<comment type="cofactor">
    <cofactor evidence="10">
        <name>Mg(2+)</name>
        <dbReference type="ChEBI" id="CHEBI:18420"/>
    </cofactor>
    <text evidence="10">Binds 1 Mg(2+) ion per subunit.</text>
</comment>
<name>A0A133PP08_9FIRM</name>
<evidence type="ECO:0000256" key="2">
    <source>
        <dbReference type="ARBA" id="ARBA00011738"/>
    </source>
</evidence>
<dbReference type="GO" id="GO:0000166">
    <property type="term" value="F:nucleotide binding"/>
    <property type="evidence" value="ECO:0007669"/>
    <property type="project" value="UniProtKB-KW"/>
</dbReference>
<comment type="caution">
    <text evidence="12">The sequence shown here is derived from an EMBL/GenBank/DDBJ whole genome shotgun (WGS) entry which is preliminary data.</text>
</comment>
<evidence type="ECO:0000256" key="4">
    <source>
        <dbReference type="ARBA" id="ARBA00022741"/>
    </source>
</evidence>
<keyword evidence="5 10" id="KW-0378">Hydrolase</keyword>
<comment type="caution">
    <text evidence="10">Lacks conserved residue(s) required for the propagation of feature annotation.</text>
</comment>
<dbReference type="InterPro" id="IPR029001">
    <property type="entry name" value="ITPase-like_fam"/>
</dbReference>
<feature type="binding site" evidence="10">
    <location>
        <position position="71"/>
    </location>
    <ligand>
        <name>Mg(2+)</name>
        <dbReference type="ChEBI" id="CHEBI:18420"/>
    </ligand>
</feature>
<dbReference type="GO" id="GO:0009117">
    <property type="term" value="P:nucleotide metabolic process"/>
    <property type="evidence" value="ECO:0007669"/>
    <property type="project" value="UniProtKB-KW"/>
</dbReference>
<evidence type="ECO:0000256" key="9">
    <source>
        <dbReference type="ARBA" id="ARBA00052017"/>
    </source>
</evidence>
<protein>
    <recommendedName>
        <fullName evidence="10">dITP/XTP pyrophosphatase</fullName>
        <ecNumber evidence="10">3.6.1.66</ecNumber>
    </recommendedName>
    <alternativeName>
        <fullName evidence="10">Non-canonical purine NTP pyrophosphatase</fullName>
    </alternativeName>
    <alternativeName>
        <fullName evidence="10">Non-standard purine NTP pyrophosphatase</fullName>
    </alternativeName>
    <alternativeName>
        <fullName evidence="10">Nucleoside-triphosphate diphosphatase</fullName>
    </alternativeName>
    <alternativeName>
        <fullName evidence="10">Nucleoside-triphosphate pyrophosphatase</fullName>
        <shortName evidence="10">NTPase</shortName>
    </alternativeName>
</protein>
<sequence length="194" mass="22086">MKKIVLSTDNKNKLREIREILEDLDIEIFGKSDIEGLDFEVIEDGETLYDNALKKADAMAKRVDLAVLADDTGLFVNALKGEPGVHSARYASEHDDKKNREKLLNNLKDKEDRSAYFKTQIILIDSEKNIIPIEGVCQGRISEVERGDNGFGYDSIFIPDGFDKTFAEMSHEEKNEISHRARALKNLREKLENL</sequence>
<dbReference type="GO" id="GO:0005829">
    <property type="term" value="C:cytosol"/>
    <property type="evidence" value="ECO:0007669"/>
    <property type="project" value="TreeGrafter"/>
</dbReference>
<dbReference type="HAMAP" id="MF_01405">
    <property type="entry name" value="Non_canon_purine_NTPase"/>
    <property type="match status" value="1"/>
</dbReference>
<evidence type="ECO:0000256" key="10">
    <source>
        <dbReference type="HAMAP-Rule" id="MF_01405"/>
    </source>
</evidence>
<feature type="active site" description="Proton acceptor" evidence="10">
    <location>
        <position position="71"/>
    </location>
</feature>
<evidence type="ECO:0000256" key="8">
    <source>
        <dbReference type="ARBA" id="ARBA00051875"/>
    </source>
</evidence>
<comment type="catalytic activity">
    <reaction evidence="10">
        <text>ITP + H2O = IMP + diphosphate + H(+)</text>
        <dbReference type="Rhea" id="RHEA:29399"/>
        <dbReference type="ChEBI" id="CHEBI:15377"/>
        <dbReference type="ChEBI" id="CHEBI:15378"/>
        <dbReference type="ChEBI" id="CHEBI:33019"/>
        <dbReference type="ChEBI" id="CHEBI:58053"/>
        <dbReference type="ChEBI" id="CHEBI:61402"/>
        <dbReference type="EC" id="3.6.1.66"/>
    </reaction>
</comment>
<dbReference type="CDD" id="cd00515">
    <property type="entry name" value="HAM1"/>
    <property type="match status" value="1"/>
</dbReference>
<evidence type="ECO:0000313" key="12">
    <source>
        <dbReference type="EMBL" id="KXA30374.1"/>
    </source>
</evidence>
<dbReference type="SUPFAM" id="SSF52972">
    <property type="entry name" value="ITPase-like"/>
    <property type="match status" value="1"/>
</dbReference>
<feature type="binding site" evidence="10">
    <location>
        <begin position="8"/>
        <end position="13"/>
    </location>
    <ligand>
        <name>substrate</name>
    </ligand>
</feature>
<dbReference type="FunFam" id="3.90.950.10:FF:000001">
    <property type="entry name" value="dITP/XTP pyrophosphatase"/>
    <property type="match status" value="1"/>
</dbReference>